<proteinExistence type="inferred from homology"/>
<dbReference type="GO" id="GO:0004239">
    <property type="term" value="F:initiator methionyl aminopeptidase activity"/>
    <property type="evidence" value="ECO:0007669"/>
    <property type="project" value="UniProtKB-UniRule"/>
</dbReference>
<evidence type="ECO:0000256" key="3">
    <source>
        <dbReference type="ARBA" id="ARBA00022723"/>
    </source>
</evidence>
<evidence type="ECO:0000313" key="9">
    <source>
        <dbReference type="Proteomes" id="UP000188320"/>
    </source>
</evidence>
<dbReference type="InterPro" id="IPR002467">
    <property type="entry name" value="Pept_M24A_MAP1"/>
</dbReference>
<feature type="binding site" evidence="5">
    <location>
        <position position="47"/>
    </location>
    <ligand>
        <name>substrate</name>
    </ligand>
</feature>
<accession>A0A1R1PVH3</accession>
<feature type="domain" description="Peptidase M24" evidence="7">
    <location>
        <begin position="3"/>
        <end position="207"/>
    </location>
</feature>
<name>A0A1R1PVH3_ZANCU</name>
<dbReference type="InterPro" id="IPR001714">
    <property type="entry name" value="Pept_M24_MAP"/>
</dbReference>
<keyword evidence="3 5" id="KW-0479">Metal-binding</keyword>
<keyword evidence="4 5" id="KW-0378">Hydrolase</keyword>
<dbReference type="PANTHER" id="PTHR43330">
    <property type="entry name" value="METHIONINE AMINOPEPTIDASE"/>
    <property type="match status" value="1"/>
</dbReference>
<dbReference type="EC" id="3.4.11.18" evidence="6"/>
<dbReference type="GO" id="GO:0070006">
    <property type="term" value="F:metalloaminopeptidase activity"/>
    <property type="evidence" value="ECO:0007669"/>
    <property type="project" value="UniProtKB-UniRule"/>
</dbReference>
<dbReference type="NCBIfam" id="TIGR00500">
    <property type="entry name" value="met_pdase_I"/>
    <property type="match status" value="1"/>
</dbReference>
<comment type="function">
    <text evidence="6">Cotranslationally removes the N-terminal methionine from nascent proteins. The N-terminal methionine is often cleaved when the second residue in the primary sequence is small and uncharged (Met-Ala-, Cys, Gly, Pro, Ser, Thr, or Val).</text>
</comment>
<dbReference type="InterPro" id="IPR000994">
    <property type="entry name" value="Pept_M24"/>
</dbReference>
<evidence type="ECO:0000256" key="2">
    <source>
        <dbReference type="ARBA" id="ARBA00022670"/>
    </source>
</evidence>
<dbReference type="GO" id="GO:0006508">
    <property type="term" value="P:proteolysis"/>
    <property type="evidence" value="ECO:0007669"/>
    <property type="project" value="UniProtKB-KW"/>
</dbReference>
<dbReference type="GO" id="GO:0046872">
    <property type="term" value="F:metal ion binding"/>
    <property type="evidence" value="ECO:0007669"/>
    <property type="project" value="UniProtKB-UniRule"/>
</dbReference>
<feature type="binding site" evidence="5">
    <location>
        <position position="138"/>
    </location>
    <ligand>
        <name>a divalent metal cation</name>
        <dbReference type="ChEBI" id="CHEBI:60240"/>
        <label>2</label>
        <note>catalytic</note>
    </ligand>
</feature>
<feature type="binding site" evidence="5">
    <location>
        <position position="145"/>
    </location>
    <ligand>
        <name>substrate</name>
    </ligand>
</feature>
<dbReference type="HAMAP" id="MF_01974">
    <property type="entry name" value="MetAP_1"/>
    <property type="match status" value="1"/>
</dbReference>
<evidence type="ECO:0000259" key="7">
    <source>
        <dbReference type="Pfam" id="PF00557"/>
    </source>
</evidence>
<reference evidence="9" key="1">
    <citation type="submission" date="2017-01" db="EMBL/GenBank/DDBJ databases">
        <authorList>
            <person name="Wang Y."/>
            <person name="White M."/>
            <person name="Kvist S."/>
            <person name="Moncalvo J.-M."/>
        </authorList>
    </citation>
    <scope>NUCLEOTIDE SEQUENCE [LARGE SCALE GENOMIC DNA]</scope>
    <source>
        <strain evidence="9">COL-18-3</strain>
    </source>
</reference>
<feature type="binding site" evidence="5">
    <location>
        <position position="170"/>
    </location>
    <ligand>
        <name>a divalent metal cation</name>
        <dbReference type="ChEBI" id="CHEBI:60240"/>
        <label>2</label>
        <note>catalytic</note>
    </ligand>
</feature>
<evidence type="ECO:0000256" key="5">
    <source>
        <dbReference type="HAMAP-Rule" id="MF_03174"/>
    </source>
</evidence>
<dbReference type="Pfam" id="PF00557">
    <property type="entry name" value="Peptidase_M24"/>
    <property type="match status" value="1"/>
</dbReference>
<keyword evidence="2 5" id="KW-0645">Protease</keyword>
<dbReference type="SUPFAM" id="SSF55920">
    <property type="entry name" value="Creatinase/aminopeptidase"/>
    <property type="match status" value="1"/>
</dbReference>
<evidence type="ECO:0000256" key="4">
    <source>
        <dbReference type="ARBA" id="ARBA00022801"/>
    </source>
</evidence>
<dbReference type="PANTHER" id="PTHR43330:SF8">
    <property type="entry name" value="METHIONINE AMINOPEPTIDASE 1D, MITOCHONDRIAL"/>
    <property type="match status" value="1"/>
</dbReference>
<sequence length="216" mass="23837">MVEGVTTLEIDTLVRKFIIENEAYPSPLNYYGFPKSICTSINNIVAHGIPDKRKLMDGDIINIDISVYCNGFHGDTSATFCVGNVDQQGLALVEATKKALDIGMNVCGPEVELRQIGNSIENYANEAGYSVNDQYTGHGIGKEFHQNPLIYHFKNDEPGVMKEGMVFTIEPMLNQGTKECIIFPDGWTISTCDGSRSAQFEHTIIITSNGYEILTV</sequence>
<evidence type="ECO:0000256" key="6">
    <source>
        <dbReference type="RuleBase" id="RU003653"/>
    </source>
</evidence>
<gene>
    <name evidence="8" type="ORF">AX774_g1575</name>
</gene>
<keyword evidence="1 5" id="KW-0031">Aminopeptidase</keyword>
<feature type="binding site" evidence="5">
    <location>
        <position position="201"/>
    </location>
    <ligand>
        <name>a divalent metal cation</name>
        <dbReference type="ChEBI" id="CHEBI:60240"/>
        <label>1</label>
    </ligand>
</feature>
<feature type="binding site" evidence="5">
    <location>
        <position position="75"/>
    </location>
    <ligand>
        <name>a divalent metal cation</name>
        <dbReference type="ChEBI" id="CHEBI:60240"/>
        <label>2</label>
        <note>catalytic</note>
    </ligand>
</feature>
<evidence type="ECO:0000256" key="1">
    <source>
        <dbReference type="ARBA" id="ARBA00022438"/>
    </source>
</evidence>
<dbReference type="PRINTS" id="PR00599">
    <property type="entry name" value="MAPEPTIDASE"/>
</dbReference>
<dbReference type="CDD" id="cd01086">
    <property type="entry name" value="MetAP1"/>
    <property type="match status" value="1"/>
</dbReference>
<dbReference type="OrthoDB" id="3209743at2759"/>
<keyword evidence="9" id="KW-1185">Reference proteome</keyword>
<dbReference type="AlphaFoldDB" id="A0A1R1PVH3"/>
<comment type="caution">
    <text evidence="8">The sequence shown here is derived from an EMBL/GenBank/DDBJ whole genome shotgun (WGS) entry which is preliminary data.</text>
</comment>
<organism evidence="8 9">
    <name type="scientific">Zancudomyces culisetae</name>
    <name type="common">Gut fungus</name>
    <name type="synonym">Smittium culisetae</name>
    <dbReference type="NCBI Taxonomy" id="1213189"/>
    <lineage>
        <taxon>Eukaryota</taxon>
        <taxon>Fungi</taxon>
        <taxon>Fungi incertae sedis</taxon>
        <taxon>Zoopagomycota</taxon>
        <taxon>Kickxellomycotina</taxon>
        <taxon>Harpellomycetes</taxon>
        <taxon>Harpellales</taxon>
        <taxon>Legeriomycetaceae</taxon>
        <taxon>Zancudomyces</taxon>
    </lineage>
</organism>
<comment type="cofactor">
    <cofactor evidence="5">
        <name>Co(2+)</name>
        <dbReference type="ChEBI" id="CHEBI:48828"/>
    </cofactor>
    <cofactor evidence="5">
        <name>Zn(2+)</name>
        <dbReference type="ChEBI" id="CHEBI:29105"/>
    </cofactor>
    <cofactor evidence="5">
        <name>Mn(2+)</name>
        <dbReference type="ChEBI" id="CHEBI:29035"/>
    </cofactor>
    <cofactor evidence="5">
        <name>Fe(2+)</name>
        <dbReference type="ChEBI" id="CHEBI:29033"/>
    </cofactor>
    <text evidence="5">Binds 2 divalent metal cations per subunit. Has a high-affinity and a low affinity metal-binding site. The true nature of the physiological cofactor is under debate. The enzyme is active with cobalt, zinc, manganese or divalent iron ions. Most likely, methionine aminopeptidases function as mononuclear Fe(2+)-metalloproteases under physiological conditions, and the catalytically relevant metal-binding site has been assigned to the histidine-containing high-affinity site.</text>
</comment>
<evidence type="ECO:0000313" key="8">
    <source>
        <dbReference type="EMBL" id="OMH84882.1"/>
    </source>
</evidence>
<dbReference type="Gene3D" id="3.90.230.10">
    <property type="entry name" value="Creatinase/methionine aminopeptidase superfamily"/>
    <property type="match status" value="1"/>
</dbReference>
<dbReference type="Proteomes" id="UP000188320">
    <property type="component" value="Unassembled WGS sequence"/>
</dbReference>
<feature type="binding site" evidence="5">
    <location>
        <position position="75"/>
    </location>
    <ligand>
        <name>a divalent metal cation</name>
        <dbReference type="ChEBI" id="CHEBI:60240"/>
        <label>1</label>
    </ligand>
</feature>
<comment type="catalytic activity">
    <reaction evidence="5 6">
        <text>Release of N-terminal amino acids, preferentially methionine, from peptides and arylamides.</text>
        <dbReference type="EC" id="3.4.11.18"/>
    </reaction>
</comment>
<feature type="binding site" evidence="5">
    <location>
        <position position="201"/>
    </location>
    <ligand>
        <name>a divalent metal cation</name>
        <dbReference type="ChEBI" id="CHEBI:60240"/>
        <label>2</label>
        <note>catalytic</note>
    </ligand>
</feature>
<protein>
    <recommendedName>
        <fullName evidence="6">Methionine aminopeptidase</fullName>
        <ecNumber evidence="6">3.4.11.18</ecNumber>
    </recommendedName>
</protein>
<dbReference type="EMBL" id="LSSK01000134">
    <property type="protein sequence ID" value="OMH84882.1"/>
    <property type="molecule type" value="Genomic_DNA"/>
</dbReference>
<dbReference type="PROSITE" id="PS00680">
    <property type="entry name" value="MAP_1"/>
    <property type="match status" value="1"/>
</dbReference>
<dbReference type="InterPro" id="IPR036005">
    <property type="entry name" value="Creatinase/aminopeptidase-like"/>
</dbReference>
<comment type="similarity">
    <text evidence="5">Belongs to the peptidase M24A family. Methionine aminopeptidase type 1 subfamily.</text>
</comment>
<feature type="binding site" evidence="5">
    <location>
        <position position="64"/>
    </location>
    <ligand>
        <name>a divalent metal cation</name>
        <dbReference type="ChEBI" id="CHEBI:60240"/>
        <label>1</label>
    </ligand>
</feature>